<gene>
    <name evidence="2" type="ORF">CROQUDRAFT_95663</name>
</gene>
<dbReference type="AlphaFoldDB" id="A0A9P6NC57"/>
<accession>A0A9P6NC57</accession>
<name>A0A9P6NC57_9BASI</name>
<comment type="caution">
    <text evidence="2">The sequence shown here is derived from an EMBL/GenBank/DDBJ whole genome shotgun (WGS) entry which is preliminary data.</text>
</comment>
<feature type="compositionally biased region" description="Polar residues" evidence="1">
    <location>
        <begin position="43"/>
        <end position="55"/>
    </location>
</feature>
<proteinExistence type="predicted"/>
<evidence type="ECO:0000313" key="3">
    <source>
        <dbReference type="Proteomes" id="UP000886653"/>
    </source>
</evidence>
<organism evidence="2 3">
    <name type="scientific">Cronartium quercuum f. sp. fusiforme G11</name>
    <dbReference type="NCBI Taxonomy" id="708437"/>
    <lineage>
        <taxon>Eukaryota</taxon>
        <taxon>Fungi</taxon>
        <taxon>Dikarya</taxon>
        <taxon>Basidiomycota</taxon>
        <taxon>Pucciniomycotina</taxon>
        <taxon>Pucciniomycetes</taxon>
        <taxon>Pucciniales</taxon>
        <taxon>Coleosporiaceae</taxon>
        <taxon>Cronartium</taxon>
    </lineage>
</organism>
<protein>
    <submittedName>
        <fullName evidence="2">Uncharacterized protein</fullName>
    </submittedName>
</protein>
<feature type="region of interest" description="Disordered" evidence="1">
    <location>
        <begin position="36"/>
        <end position="64"/>
    </location>
</feature>
<evidence type="ECO:0000313" key="2">
    <source>
        <dbReference type="EMBL" id="KAG0143966.1"/>
    </source>
</evidence>
<evidence type="ECO:0000256" key="1">
    <source>
        <dbReference type="SAM" id="MobiDB-lite"/>
    </source>
</evidence>
<reference evidence="2" key="1">
    <citation type="submission" date="2013-11" db="EMBL/GenBank/DDBJ databases">
        <title>Genome sequence of the fusiform rust pathogen reveals effectors for host alternation and coevolution with pine.</title>
        <authorList>
            <consortium name="DOE Joint Genome Institute"/>
            <person name="Smith K."/>
            <person name="Pendleton A."/>
            <person name="Kubisiak T."/>
            <person name="Anderson C."/>
            <person name="Salamov A."/>
            <person name="Aerts A."/>
            <person name="Riley R."/>
            <person name="Clum A."/>
            <person name="Lindquist E."/>
            <person name="Ence D."/>
            <person name="Campbell M."/>
            <person name="Kronenberg Z."/>
            <person name="Feau N."/>
            <person name="Dhillon B."/>
            <person name="Hamelin R."/>
            <person name="Burleigh J."/>
            <person name="Smith J."/>
            <person name="Yandell M."/>
            <person name="Nelson C."/>
            <person name="Grigoriev I."/>
            <person name="Davis J."/>
        </authorList>
    </citation>
    <scope>NUCLEOTIDE SEQUENCE</scope>
    <source>
        <strain evidence="2">G11</strain>
    </source>
</reference>
<sequence length="187" mass="21035">MNASTKDYPELRNVHSLDGVRNVYSLDGAQIRKSGSFERVSVPNLTPTGSPTTESGAKPGDNSWPSTPIYFEMVHSPSSPISSSMTPEAVVVVFEEDEIVEFELVESRPKYDLGLIAKHQEMEESDTLEGEQLPDFFNYTSQEREWIRGAGRAHIKLVEGVEAKRGRGEDTEEEDEEDYSDLWAYKI</sequence>
<dbReference type="Proteomes" id="UP000886653">
    <property type="component" value="Unassembled WGS sequence"/>
</dbReference>
<dbReference type="EMBL" id="MU167306">
    <property type="protein sequence ID" value="KAG0143966.1"/>
    <property type="molecule type" value="Genomic_DNA"/>
</dbReference>
<keyword evidence="3" id="KW-1185">Reference proteome</keyword>